<feature type="domain" description="Protein export membrane protein SecD/SecF C-terminal" evidence="10">
    <location>
        <begin position="248"/>
        <end position="417"/>
    </location>
</feature>
<evidence type="ECO:0000256" key="8">
    <source>
        <dbReference type="ARBA" id="ARBA00023136"/>
    </source>
</evidence>
<evidence type="ECO:0000256" key="6">
    <source>
        <dbReference type="ARBA" id="ARBA00022989"/>
    </source>
</evidence>
<evidence type="ECO:0000259" key="11">
    <source>
        <dbReference type="Pfam" id="PF21760"/>
    </source>
</evidence>
<feature type="transmembrane region" description="Helical" evidence="9">
    <location>
        <begin position="316"/>
        <end position="337"/>
    </location>
</feature>
<dbReference type="InterPro" id="IPR022813">
    <property type="entry name" value="SecD/SecF_arch_bac"/>
</dbReference>
<keyword evidence="8 9" id="KW-0472">Membrane</keyword>
<keyword evidence="5 9" id="KW-0653">Protein transport</keyword>
<dbReference type="PANTHER" id="PTHR30081">
    <property type="entry name" value="PROTEIN-EXPORT MEMBRANE PROTEIN SEC"/>
    <property type="match status" value="1"/>
</dbReference>
<evidence type="ECO:0000256" key="7">
    <source>
        <dbReference type="ARBA" id="ARBA00023010"/>
    </source>
</evidence>
<dbReference type="Gene3D" id="3.30.1360.200">
    <property type="match status" value="1"/>
</dbReference>
<comment type="caution">
    <text evidence="13">The sequence shown here is derived from an EMBL/GenBank/DDBJ whole genome shotgun (WGS) entry which is preliminary data.</text>
</comment>
<feature type="transmembrane region" description="Helical" evidence="9">
    <location>
        <begin position="358"/>
        <end position="383"/>
    </location>
</feature>
<reference evidence="13 14" key="1">
    <citation type="journal article" date="2016" name="Nat. Commun.">
        <title>Thousands of microbial genomes shed light on interconnected biogeochemical processes in an aquifer system.</title>
        <authorList>
            <person name="Anantharaman K."/>
            <person name="Brown C.T."/>
            <person name="Hug L.A."/>
            <person name="Sharon I."/>
            <person name="Castelle C.J."/>
            <person name="Probst A.J."/>
            <person name="Thomas B.C."/>
            <person name="Singh A."/>
            <person name="Wilkins M.J."/>
            <person name="Karaoz U."/>
            <person name="Brodie E.L."/>
            <person name="Williams K.H."/>
            <person name="Hubbard S.S."/>
            <person name="Banfield J.F."/>
        </authorList>
    </citation>
    <scope>NUCLEOTIDE SEQUENCE [LARGE SCALE GENOMIC DNA]</scope>
</reference>
<name>A0A1G2FUT9_9BACT</name>
<dbReference type="EMBL" id="MHNI01000031">
    <property type="protein sequence ID" value="OGZ41368.1"/>
    <property type="molecule type" value="Genomic_DNA"/>
</dbReference>
<dbReference type="Pfam" id="PF02355">
    <property type="entry name" value="SecD_SecF_C"/>
    <property type="match status" value="1"/>
</dbReference>
<organism evidence="13 14">
    <name type="scientific">Candidatus Ryanbacteria bacterium RIFCSPHIGHO2_01_45_13</name>
    <dbReference type="NCBI Taxonomy" id="1802112"/>
    <lineage>
        <taxon>Bacteria</taxon>
        <taxon>Candidatus Ryaniibacteriota</taxon>
    </lineage>
</organism>
<feature type="transmembrane region" description="Helical" evidence="9">
    <location>
        <begin position="389"/>
        <end position="409"/>
    </location>
</feature>
<dbReference type="GO" id="GO:0065002">
    <property type="term" value="P:intracellular protein transmembrane transport"/>
    <property type="evidence" value="ECO:0007669"/>
    <property type="project" value="UniProtKB-UniRule"/>
</dbReference>
<keyword evidence="3 9" id="KW-1003">Cell membrane</keyword>
<accession>A0A1G2FUT9</accession>
<evidence type="ECO:0000256" key="9">
    <source>
        <dbReference type="HAMAP-Rule" id="MF_01463"/>
    </source>
</evidence>
<evidence type="ECO:0000256" key="1">
    <source>
        <dbReference type="ARBA" id="ARBA00004651"/>
    </source>
</evidence>
<dbReference type="NCBIfam" id="TIGR01129">
    <property type="entry name" value="secD"/>
    <property type="match status" value="1"/>
</dbReference>
<comment type="subcellular location">
    <subcellularLocation>
        <location evidence="1 9">Cell membrane</location>
        <topology evidence="1 9">Multi-pass membrane protein</topology>
    </subcellularLocation>
</comment>
<dbReference type="NCBIfam" id="TIGR00916">
    <property type="entry name" value="2A0604s01"/>
    <property type="match status" value="1"/>
</dbReference>
<dbReference type="Gene3D" id="1.20.1640.10">
    <property type="entry name" value="Multidrug efflux transporter AcrB transmembrane domain"/>
    <property type="match status" value="1"/>
</dbReference>
<dbReference type="Proteomes" id="UP000176700">
    <property type="component" value="Unassembled WGS sequence"/>
</dbReference>
<comment type="subunit">
    <text evidence="9">Forms a complex with SecF. Part of the essential Sec protein translocation apparatus which comprises SecA, SecYEG and auxiliary proteins SecDF. Other proteins may also be involved.</text>
</comment>
<comment type="function">
    <text evidence="9">Part of the Sec protein translocase complex. Interacts with the SecYEG preprotein conducting channel. SecDF uses the proton motive force (PMF) to complete protein translocation after the ATP-dependent function of SecA.</text>
</comment>
<evidence type="ECO:0000256" key="3">
    <source>
        <dbReference type="ARBA" id="ARBA00022475"/>
    </source>
</evidence>
<evidence type="ECO:0000259" key="12">
    <source>
        <dbReference type="Pfam" id="PF22599"/>
    </source>
</evidence>
<dbReference type="PRINTS" id="PR00702">
    <property type="entry name" value="ACRIFLAVINRP"/>
</dbReference>
<dbReference type="GO" id="GO:0005886">
    <property type="term" value="C:plasma membrane"/>
    <property type="evidence" value="ECO:0007669"/>
    <property type="project" value="UniProtKB-SubCell"/>
</dbReference>
<keyword evidence="2 9" id="KW-0813">Transport</keyword>
<comment type="similarity">
    <text evidence="9">Belongs to the SecD/SecF family. SecD subfamily.</text>
</comment>
<evidence type="ECO:0000259" key="10">
    <source>
        <dbReference type="Pfam" id="PF02355"/>
    </source>
</evidence>
<evidence type="ECO:0000256" key="2">
    <source>
        <dbReference type="ARBA" id="ARBA00022448"/>
    </source>
</evidence>
<keyword evidence="4 9" id="KW-0812">Transmembrane</keyword>
<evidence type="ECO:0000313" key="13">
    <source>
        <dbReference type="EMBL" id="OGZ41368.1"/>
    </source>
</evidence>
<evidence type="ECO:0000256" key="4">
    <source>
        <dbReference type="ARBA" id="ARBA00022692"/>
    </source>
</evidence>
<dbReference type="InterPro" id="IPR001036">
    <property type="entry name" value="Acrflvin-R"/>
</dbReference>
<feature type="transmembrane region" description="Helical" evidence="9">
    <location>
        <begin position="267"/>
        <end position="285"/>
    </location>
</feature>
<evidence type="ECO:0000313" key="14">
    <source>
        <dbReference type="Proteomes" id="UP000176700"/>
    </source>
</evidence>
<feature type="transmembrane region" description="Helical" evidence="9">
    <location>
        <begin position="290"/>
        <end position="310"/>
    </location>
</feature>
<dbReference type="PANTHER" id="PTHR30081:SF1">
    <property type="entry name" value="PROTEIN TRANSLOCASE SUBUNIT SECD"/>
    <property type="match status" value="1"/>
</dbReference>
<dbReference type="HAMAP" id="MF_01463_B">
    <property type="entry name" value="SecD_B"/>
    <property type="match status" value="1"/>
</dbReference>
<feature type="domain" description="Protein translocase subunit SecDF P1" evidence="11">
    <location>
        <begin position="69"/>
        <end position="126"/>
    </location>
</feature>
<dbReference type="GO" id="GO:0043952">
    <property type="term" value="P:protein transport by the Sec complex"/>
    <property type="evidence" value="ECO:0007669"/>
    <property type="project" value="UniProtKB-UniRule"/>
</dbReference>
<dbReference type="SUPFAM" id="SSF82866">
    <property type="entry name" value="Multidrug efflux transporter AcrB transmembrane domain"/>
    <property type="match status" value="1"/>
</dbReference>
<dbReference type="AlphaFoldDB" id="A0A1G2FUT9"/>
<dbReference type="Pfam" id="PF22599">
    <property type="entry name" value="SecDF_P1_head"/>
    <property type="match status" value="1"/>
</dbReference>
<gene>
    <name evidence="9" type="primary">secD</name>
    <name evidence="13" type="ORF">A2W41_01450</name>
</gene>
<dbReference type="GO" id="GO:0015450">
    <property type="term" value="F:protein-transporting ATPase activity"/>
    <property type="evidence" value="ECO:0007669"/>
    <property type="project" value="InterPro"/>
</dbReference>
<dbReference type="InterPro" id="IPR048634">
    <property type="entry name" value="SecD_SecF_C"/>
</dbReference>
<dbReference type="Pfam" id="PF21760">
    <property type="entry name" value="SecD_1st"/>
    <property type="match status" value="1"/>
</dbReference>
<evidence type="ECO:0000256" key="5">
    <source>
        <dbReference type="ARBA" id="ARBA00022927"/>
    </source>
</evidence>
<comment type="caution">
    <text evidence="9">Lacks conserved residue(s) required for the propagation of feature annotation.</text>
</comment>
<dbReference type="GO" id="GO:0006605">
    <property type="term" value="P:protein targeting"/>
    <property type="evidence" value="ECO:0007669"/>
    <property type="project" value="UniProtKB-UniRule"/>
</dbReference>
<dbReference type="InterPro" id="IPR048631">
    <property type="entry name" value="SecD_1st"/>
</dbReference>
<dbReference type="InterPro" id="IPR054384">
    <property type="entry name" value="SecDF_P1_head"/>
</dbReference>
<sequence>MLKVRFLAFSLLITGIALGYFAYPFGGILKFLDVQYRLGLDLAGGAHLVYKLEESDALSQNRIEALEGLRDVIERRVNLFGVSEPVVQIAGSRGNERLIVELAGVFNISEAIRIIGDTPYLEFQQEREGIEQSTATSEALAAAEISFEPTELTGQFLKRSELQFDQFGSPVVALVFDDKGSELFAELTEKNIGKSIAIYLDGTPISIPVVREKITGGRAQITGDFTPQEARTLVRRLNSGALPVPITLITQQSVEASLGAEALRRTFSAAIVGTIAVVVFMVLWYRLPGILAVIALSIYIFIMLALFKLIPVTLSAAAITGFILSVGMAVDANILIFERMKEELKEGKSIRGSVEDGFMRAWTSIRDSNVSSLMTAFILWWFGTSLVKGFALTLGLGVAISMFSAIVVTRTFLKALGVKETSAMRSLMLSGLHR</sequence>
<keyword evidence="6 9" id="KW-1133">Transmembrane helix</keyword>
<protein>
    <recommendedName>
        <fullName evidence="9">Protein translocase subunit SecD</fullName>
    </recommendedName>
</protein>
<proteinExistence type="inferred from homology"/>
<feature type="domain" description="SecDF P1 head subdomain" evidence="12">
    <location>
        <begin position="148"/>
        <end position="244"/>
    </location>
</feature>
<dbReference type="InterPro" id="IPR055344">
    <property type="entry name" value="SecD_SecF_C_bact"/>
</dbReference>
<dbReference type="InterPro" id="IPR005791">
    <property type="entry name" value="SecD"/>
</dbReference>
<keyword evidence="7 9" id="KW-0811">Translocation</keyword>